<dbReference type="GO" id="GO:0005829">
    <property type="term" value="C:cytosol"/>
    <property type="evidence" value="ECO:0007669"/>
    <property type="project" value="TreeGrafter"/>
</dbReference>
<dbReference type="GO" id="GO:0050625">
    <property type="term" value="F:2-hydroxy-1,4-benzoquinone reductase (NADH) activity"/>
    <property type="evidence" value="ECO:0007669"/>
    <property type="project" value="UniProtKB-EC"/>
</dbReference>
<dbReference type="PANTHER" id="PTHR30543:SF21">
    <property type="entry name" value="NAD(P)H-DEPENDENT FMN REDUCTASE LOT6"/>
    <property type="match status" value="1"/>
</dbReference>
<evidence type="ECO:0000313" key="2">
    <source>
        <dbReference type="EMBL" id="CAG7602594.1"/>
    </source>
</evidence>
<feature type="domain" description="NADPH-dependent FMN reductase-like" evidence="1">
    <location>
        <begin position="5"/>
        <end position="141"/>
    </location>
</feature>
<dbReference type="RefSeq" id="WP_218114198.1">
    <property type="nucleotide sequence ID" value="NZ_CAJVAP010000005.1"/>
</dbReference>
<dbReference type="Pfam" id="PF03358">
    <property type="entry name" value="FMN_red"/>
    <property type="match status" value="1"/>
</dbReference>
<dbReference type="InterPro" id="IPR005025">
    <property type="entry name" value="FMN_Rdtase-like_dom"/>
</dbReference>
<gene>
    <name evidence="2" type="ORF">LEUCIP111803_00572</name>
</gene>
<dbReference type="GO" id="GO:0010181">
    <property type="term" value="F:FMN binding"/>
    <property type="evidence" value="ECO:0007669"/>
    <property type="project" value="TreeGrafter"/>
</dbReference>
<proteinExistence type="predicted"/>
<dbReference type="InterPro" id="IPR050712">
    <property type="entry name" value="NAD(P)H-dep_reductase"/>
</dbReference>
<keyword evidence="3" id="KW-1185">Reference proteome</keyword>
<dbReference type="AlphaFoldDB" id="A0A916JUZ0"/>
<dbReference type="EMBL" id="CAJVAP010000005">
    <property type="protein sequence ID" value="CAG7602594.1"/>
    <property type="molecule type" value="Genomic_DNA"/>
</dbReference>
<name>A0A916JUZ0_9MICO</name>
<organism evidence="2 3">
    <name type="scientific">Leucobacter soli</name>
    <dbReference type="NCBI Taxonomy" id="2812850"/>
    <lineage>
        <taxon>Bacteria</taxon>
        <taxon>Bacillati</taxon>
        <taxon>Actinomycetota</taxon>
        <taxon>Actinomycetes</taxon>
        <taxon>Micrococcales</taxon>
        <taxon>Microbacteriaceae</taxon>
        <taxon>Leucobacter</taxon>
    </lineage>
</organism>
<comment type="caution">
    <text evidence="2">The sequence shown here is derived from an EMBL/GenBank/DDBJ whole genome shotgun (WGS) entry which is preliminary data.</text>
</comment>
<dbReference type="EC" id="1.6.5.7" evidence="2"/>
<dbReference type="PANTHER" id="PTHR30543">
    <property type="entry name" value="CHROMATE REDUCTASE"/>
    <property type="match status" value="1"/>
</dbReference>
<dbReference type="Proteomes" id="UP000693892">
    <property type="component" value="Unassembled WGS sequence"/>
</dbReference>
<evidence type="ECO:0000259" key="1">
    <source>
        <dbReference type="Pfam" id="PF03358"/>
    </source>
</evidence>
<reference evidence="2" key="1">
    <citation type="submission" date="2021-06" db="EMBL/GenBank/DDBJ databases">
        <authorList>
            <person name="Criscuolo A."/>
        </authorList>
    </citation>
    <scope>NUCLEOTIDE SEQUENCE</scope>
    <source>
        <strain evidence="2">CIP111803</strain>
    </source>
</reference>
<keyword evidence="2" id="KW-0560">Oxidoreductase</keyword>
<evidence type="ECO:0000313" key="3">
    <source>
        <dbReference type="Proteomes" id="UP000693892"/>
    </source>
</evidence>
<accession>A0A916JUZ0</accession>
<protein>
    <submittedName>
        <fullName evidence="2">2-hydroxy-1,4-benzoquinone reductase</fullName>
        <ecNumber evidence="2">1.6.5.7</ecNumber>
    </submittedName>
</protein>
<sequence>MTQAKLMIVLGSTREGRLGIRIAEWIRRAAEADGRFEVDFVDLAELALPLMDEPNHPRLKQYTKPHTIAWSERVAAADGFLFVFPEYNHSYSAPIKNAIDYLNGEWFRKPVSFVNWGGNSGGTRAQAALRPVVMQLDMVMTMGNIEINFPASQVQGEEFVPNDQQRSVIGLVLDQLLELDTALRPLRS</sequence>